<name>A0A4P7BIT9_9BURK</name>
<sequence length="385" mass="41274">MKNQIYMKAVAVSLCLLSAAAHAQSKFSLTNLSSLSPQGDAVWNSINNAGDIVGTDGYNVNVYSNGALKQYEVGYYSWDASAFIGNDGTVAYTVWGNYQNLEMDRSYVLKNGVIQEIKPLYPDIYRGGTYARAMNDSGVVVGSGSHYNSECSSSDWGCEYRSPWSRAIIYQNGQTTDLGTLGGNTASAHGINNQGVIVGVSTTSPDADKNTVFVYTDGAMRSLDITANGAVFINDAAQIAGKEWGPNGNEAWLYDHGKVTALGLTDRSNVVLDMNNAGQVVGSGDNLRFWLYAGGETIDLNTLLHEDGWWIDSVLDLNDRGQILATARRNGGALQYVLLTPDQAPILLPPGVPPGVPLPVPEPGTYAMLIGGLGVLAAWRRRRTA</sequence>
<accession>A0A4P7BIT9</accession>
<dbReference type="OrthoDB" id="8558647at2"/>
<dbReference type="Proteomes" id="UP000619512">
    <property type="component" value="Unassembled WGS sequence"/>
</dbReference>
<feature type="signal peptide" evidence="1">
    <location>
        <begin position="1"/>
        <end position="23"/>
    </location>
</feature>
<dbReference type="RefSeq" id="WP_134385897.1">
    <property type="nucleotide sequence ID" value="NZ_BMWW01000004.1"/>
</dbReference>
<evidence type="ECO:0000313" key="5">
    <source>
        <dbReference type="Proteomes" id="UP000294359"/>
    </source>
</evidence>
<evidence type="ECO:0000256" key="1">
    <source>
        <dbReference type="SAM" id="SignalP"/>
    </source>
</evidence>
<feature type="chain" id="PRO_5044606881" evidence="1">
    <location>
        <begin position="24"/>
        <end position="385"/>
    </location>
</feature>
<dbReference type="EMBL" id="CP038026">
    <property type="protein sequence ID" value="QBQ37429.1"/>
    <property type="molecule type" value="Genomic_DNA"/>
</dbReference>
<reference evidence="3" key="1">
    <citation type="journal article" date="2014" name="Int. J. Syst. Evol. Microbiol.">
        <title>Complete genome sequence of Corynebacterium casei LMG S-19264T (=DSM 44701T), isolated from a smear-ripened cheese.</title>
        <authorList>
            <consortium name="US DOE Joint Genome Institute (JGI-PGF)"/>
            <person name="Walter F."/>
            <person name="Albersmeier A."/>
            <person name="Kalinowski J."/>
            <person name="Ruckert C."/>
        </authorList>
    </citation>
    <scope>NUCLEOTIDE SEQUENCE</scope>
    <source>
        <strain evidence="3">KCTC 12344</strain>
    </source>
</reference>
<dbReference type="NCBIfam" id="TIGR02595">
    <property type="entry name" value="PEP_CTERM"/>
    <property type="match status" value="1"/>
</dbReference>
<dbReference type="EMBL" id="BMWW01000004">
    <property type="protein sequence ID" value="GGY90106.1"/>
    <property type="molecule type" value="Genomic_DNA"/>
</dbReference>
<dbReference type="InterPro" id="IPR013424">
    <property type="entry name" value="Ice-binding_C"/>
</dbReference>
<feature type="domain" description="Ice-binding protein C-terminal" evidence="2">
    <location>
        <begin position="359"/>
        <end position="382"/>
    </location>
</feature>
<evidence type="ECO:0000313" key="6">
    <source>
        <dbReference type="Proteomes" id="UP000619512"/>
    </source>
</evidence>
<dbReference type="AlphaFoldDB" id="A0A4P7BIT9"/>
<organism evidence="3 6">
    <name type="scientific">Pseudoduganella plicata</name>
    <dbReference type="NCBI Taxonomy" id="321984"/>
    <lineage>
        <taxon>Bacteria</taxon>
        <taxon>Pseudomonadati</taxon>
        <taxon>Pseudomonadota</taxon>
        <taxon>Betaproteobacteria</taxon>
        <taxon>Burkholderiales</taxon>
        <taxon>Oxalobacteraceae</taxon>
        <taxon>Telluria group</taxon>
        <taxon>Pseudoduganella</taxon>
    </lineage>
</organism>
<dbReference type="Pfam" id="PF07589">
    <property type="entry name" value="PEP-CTERM"/>
    <property type="match status" value="1"/>
</dbReference>
<dbReference type="Proteomes" id="UP000294359">
    <property type="component" value="Chromosome"/>
</dbReference>
<reference evidence="3" key="3">
    <citation type="submission" date="2022-12" db="EMBL/GenBank/DDBJ databases">
        <authorList>
            <person name="Sun Q."/>
            <person name="Kim S."/>
        </authorList>
    </citation>
    <scope>NUCLEOTIDE SEQUENCE</scope>
    <source>
        <strain evidence="3">KCTC 12344</strain>
    </source>
</reference>
<keyword evidence="1" id="KW-0732">Signal</keyword>
<protein>
    <submittedName>
        <fullName evidence="4">PEP-CTERM sorting domain-containing protein</fullName>
    </submittedName>
</protein>
<keyword evidence="5" id="KW-1185">Reference proteome</keyword>
<proteinExistence type="predicted"/>
<evidence type="ECO:0000313" key="3">
    <source>
        <dbReference type="EMBL" id="GGY90106.1"/>
    </source>
</evidence>
<gene>
    <name evidence="4" type="ORF">E1742_15590</name>
    <name evidence="3" type="ORF">GCM10007388_24180</name>
</gene>
<evidence type="ECO:0000259" key="2">
    <source>
        <dbReference type="Pfam" id="PF07589"/>
    </source>
</evidence>
<reference evidence="4 5" key="2">
    <citation type="submission" date="2019-03" db="EMBL/GenBank/DDBJ databases">
        <title>Draft Genome Sequences of Six Type Strains of the Genus Massilia.</title>
        <authorList>
            <person name="Miess H."/>
            <person name="Frediansyhah A."/>
            <person name="Gross H."/>
        </authorList>
    </citation>
    <scope>NUCLEOTIDE SEQUENCE [LARGE SCALE GENOMIC DNA]</scope>
    <source>
        <strain evidence="4 5">DSM 17505</strain>
    </source>
</reference>
<evidence type="ECO:0000313" key="4">
    <source>
        <dbReference type="EMBL" id="QBQ37429.1"/>
    </source>
</evidence>